<dbReference type="EC" id="2.7.13.3" evidence="2"/>
<dbReference type="InterPro" id="IPR003594">
    <property type="entry name" value="HATPase_dom"/>
</dbReference>
<keyword evidence="8" id="KW-0902">Two-component regulatory system</keyword>
<dbReference type="PANTHER" id="PTHR24421:SF10">
    <property type="entry name" value="NITRATE_NITRITE SENSOR PROTEIN NARQ"/>
    <property type="match status" value="1"/>
</dbReference>
<dbReference type="EMBL" id="FONW01000005">
    <property type="protein sequence ID" value="SFF35222.1"/>
    <property type="molecule type" value="Genomic_DNA"/>
</dbReference>
<keyword evidence="5" id="KW-0547">Nucleotide-binding</keyword>
<keyword evidence="12" id="KW-1185">Reference proteome</keyword>
<keyword evidence="9" id="KW-0812">Transmembrane</keyword>
<comment type="catalytic activity">
    <reaction evidence="1">
        <text>ATP + protein L-histidine = ADP + protein N-phospho-L-histidine.</text>
        <dbReference type="EC" id="2.7.13.3"/>
    </reaction>
</comment>
<evidence type="ECO:0000256" key="8">
    <source>
        <dbReference type="ARBA" id="ARBA00023012"/>
    </source>
</evidence>
<feature type="transmembrane region" description="Helical" evidence="9">
    <location>
        <begin position="70"/>
        <end position="90"/>
    </location>
</feature>
<keyword evidence="9" id="KW-0472">Membrane</keyword>
<feature type="transmembrane region" description="Helical" evidence="9">
    <location>
        <begin position="32"/>
        <end position="50"/>
    </location>
</feature>
<dbReference type="CDD" id="cd16917">
    <property type="entry name" value="HATPase_UhpB-NarQ-NarX-like"/>
    <property type="match status" value="1"/>
</dbReference>
<dbReference type="AlphaFoldDB" id="A0A1I2HZ52"/>
<evidence type="ECO:0000256" key="9">
    <source>
        <dbReference type="SAM" id="Phobius"/>
    </source>
</evidence>
<keyword evidence="6 11" id="KW-0418">Kinase</keyword>
<evidence type="ECO:0000313" key="11">
    <source>
        <dbReference type="EMBL" id="SFF35222.1"/>
    </source>
</evidence>
<evidence type="ECO:0000256" key="6">
    <source>
        <dbReference type="ARBA" id="ARBA00022777"/>
    </source>
</evidence>
<dbReference type="GO" id="GO:0016020">
    <property type="term" value="C:membrane"/>
    <property type="evidence" value="ECO:0007669"/>
    <property type="project" value="InterPro"/>
</dbReference>
<keyword evidence="9" id="KW-1133">Transmembrane helix</keyword>
<dbReference type="STRING" id="655355.SAMN05216283_10529"/>
<dbReference type="PANTHER" id="PTHR24421">
    <property type="entry name" value="NITRATE/NITRITE SENSOR PROTEIN NARX-RELATED"/>
    <property type="match status" value="1"/>
</dbReference>
<evidence type="ECO:0000256" key="5">
    <source>
        <dbReference type="ARBA" id="ARBA00022741"/>
    </source>
</evidence>
<dbReference type="GO" id="GO:0005524">
    <property type="term" value="F:ATP binding"/>
    <property type="evidence" value="ECO:0007669"/>
    <property type="project" value="UniProtKB-KW"/>
</dbReference>
<dbReference type="RefSeq" id="WP_170846942.1">
    <property type="nucleotide sequence ID" value="NZ_FONW01000005.1"/>
</dbReference>
<proteinExistence type="predicted"/>
<evidence type="ECO:0000259" key="10">
    <source>
        <dbReference type="PROSITE" id="PS50109"/>
    </source>
</evidence>
<dbReference type="SUPFAM" id="SSF55874">
    <property type="entry name" value="ATPase domain of HSP90 chaperone/DNA topoisomerase II/histidine kinase"/>
    <property type="match status" value="1"/>
</dbReference>
<evidence type="ECO:0000256" key="7">
    <source>
        <dbReference type="ARBA" id="ARBA00022840"/>
    </source>
</evidence>
<keyword evidence="7" id="KW-0067">ATP-binding</keyword>
<dbReference type="PROSITE" id="PS50109">
    <property type="entry name" value="HIS_KIN"/>
    <property type="match status" value="1"/>
</dbReference>
<dbReference type="InterPro" id="IPR050482">
    <property type="entry name" value="Sensor_HK_TwoCompSys"/>
</dbReference>
<dbReference type="InterPro" id="IPR036890">
    <property type="entry name" value="HATPase_C_sf"/>
</dbReference>
<protein>
    <recommendedName>
        <fullName evidence="2">histidine kinase</fullName>
        <ecNumber evidence="2">2.7.13.3</ecNumber>
    </recommendedName>
</protein>
<dbReference type="Gene3D" id="1.20.5.1930">
    <property type="match status" value="1"/>
</dbReference>
<dbReference type="InterPro" id="IPR011712">
    <property type="entry name" value="Sig_transdc_His_kin_sub3_dim/P"/>
</dbReference>
<name>A0A1I2HZ52_9BACT</name>
<dbReference type="SMART" id="SM00387">
    <property type="entry name" value="HATPase_c"/>
    <property type="match status" value="1"/>
</dbReference>
<evidence type="ECO:0000256" key="3">
    <source>
        <dbReference type="ARBA" id="ARBA00022553"/>
    </source>
</evidence>
<reference evidence="11 12" key="1">
    <citation type="submission" date="2016-10" db="EMBL/GenBank/DDBJ databases">
        <authorList>
            <person name="de Groot N.N."/>
        </authorList>
    </citation>
    <scope>NUCLEOTIDE SEQUENCE [LARGE SCALE GENOMIC DNA]</scope>
    <source>
        <strain evidence="11 12">CGMCC 1.9156</strain>
    </source>
</reference>
<keyword evidence="3" id="KW-0597">Phosphoprotein</keyword>
<dbReference type="GO" id="GO:0046983">
    <property type="term" value="F:protein dimerization activity"/>
    <property type="evidence" value="ECO:0007669"/>
    <property type="project" value="InterPro"/>
</dbReference>
<evidence type="ECO:0000256" key="2">
    <source>
        <dbReference type="ARBA" id="ARBA00012438"/>
    </source>
</evidence>
<gene>
    <name evidence="11" type="ORF">SAMN05216283_10529</name>
</gene>
<keyword evidence="4" id="KW-0808">Transferase</keyword>
<feature type="transmembrane region" description="Helical" evidence="9">
    <location>
        <begin position="6"/>
        <end position="25"/>
    </location>
</feature>
<dbReference type="GO" id="GO:0000155">
    <property type="term" value="F:phosphorelay sensor kinase activity"/>
    <property type="evidence" value="ECO:0007669"/>
    <property type="project" value="InterPro"/>
</dbReference>
<dbReference type="Pfam" id="PF07730">
    <property type="entry name" value="HisKA_3"/>
    <property type="match status" value="1"/>
</dbReference>
<dbReference type="Gene3D" id="3.30.565.10">
    <property type="entry name" value="Histidine kinase-like ATPase, C-terminal domain"/>
    <property type="match status" value="1"/>
</dbReference>
<evidence type="ECO:0000256" key="1">
    <source>
        <dbReference type="ARBA" id="ARBA00000085"/>
    </source>
</evidence>
<evidence type="ECO:0000256" key="4">
    <source>
        <dbReference type="ARBA" id="ARBA00022679"/>
    </source>
</evidence>
<dbReference type="Pfam" id="PF02518">
    <property type="entry name" value="HATPase_c"/>
    <property type="match status" value="1"/>
</dbReference>
<sequence length="317" mass="35854">MLLKFALLLSMLIQLGATILAVSLIRRTRYNIAWILISAGFVLMAVRRLFEFSTLFWESQLFDRESMNTWLGILISVLVFIGVIFIRQIFNLQDQIDQLRQESEKRVLSAVIQGEEKARANFARELHDGLGPILSSVKMTMSAVDPNQLDGQNRTFVERSCMLADEAVVSLREISDHLSPHLLKNYGLVKAVETVATQLFQTSKIDCQVNSNIGSKRYPDTIEISLYRITSELMNNTVKHANASKVKISLQQTDQFFQLRYRDDGKGADEKSISIERSQNGMGLENIRSRVKMLNGYLLIETSPGNGFFANILIPVS</sequence>
<accession>A0A1I2HZ52</accession>
<dbReference type="InterPro" id="IPR005467">
    <property type="entry name" value="His_kinase_dom"/>
</dbReference>
<feature type="domain" description="Histidine kinase" evidence="10">
    <location>
        <begin position="226"/>
        <end position="317"/>
    </location>
</feature>
<evidence type="ECO:0000313" key="12">
    <source>
        <dbReference type="Proteomes" id="UP000198964"/>
    </source>
</evidence>
<dbReference type="Proteomes" id="UP000198964">
    <property type="component" value="Unassembled WGS sequence"/>
</dbReference>
<organism evidence="11 12">
    <name type="scientific">Sunxiuqinia elliptica</name>
    <dbReference type="NCBI Taxonomy" id="655355"/>
    <lineage>
        <taxon>Bacteria</taxon>
        <taxon>Pseudomonadati</taxon>
        <taxon>Bacteroidota</taxon>
        <taxon>Bacteroidia</taxon>
        <taxon>Marinilabiliales</taxon>
        <taxon>Prolixibacteraceae</taxon>
        <taxon>Sunxiuqinia</taxon>
    </lineage>
</organism>